<reference evidence="2" key="1">
    <citation type="journal article" date="2024" name="Proc. Natl. Acad. Sci. U.S.A.">
        <title>Extraordinary preservation of gene collinearity over three hundred million years revealed in homosporous lycophytes.</title>
        <authorList>
            <person name="Li C."/>
            <person name="Wickell D."/>
            <person name="Kuo L.Y."/>
            <person name="Chen X."/>
            <person name="Nie B."/>
            <person name="Liao X."/>
            <person name="Peng D."/>
            <person name="Ji J."/>
            <person name="Jenkins J."/>
            <person name="Williams M."/>
            <person name="Shu S."/>
            <person name="Plott C."/>
            <person name="Barry K."/>
            <person name="Rajasekar S."/>
            <person name="Grimwood J."/>
            <person name="Han X."/>
            <person name="Sun S."/>
            <person name="Hou Z."/>
            <person name="He W."/>
            <person name="Dai G."/>
            <person name="Sun C."/>
            <person name="Schmutz J."/>
            <person name="Leebens-Mack J.H."/>
            <person name="Li F.W."/>
            <person name="Wang L."/>
        </authorList>
    </citation>
    <scope>NUCLEOTIDE SEQUENCE [LARGE SCALE GENOMIC DNA]</scope>
    <source>
        <strain evidence="2">cv. PW_Plant_1</strain>
    </source>
</reference>
<keyword evidence="2" id="KW-1185">Reference proteome</keyword>
<evidence type="ECO:0000313" key="1">
    <source>
        <dbReference type="EMBL" id="KAJ7547473.1"/>
    </source>
</evidence>
<dbReference type="EMBL" id="CM055099">
    <property type="protein sequence ID" value="KAJ7547473.1"/>
    <property type="molecule type" value="Genomic_DNA"/>
</dbReference>
<comment type="caution">
    <text evidence="1">The sequence shown here is derived from an EMBL/GenBank/DDBJ whole genome shotgun (WGS) entry which is preliminary data.</text>
</comment>
<accession>A0ACC2CZT0</accession>
<sequence length="2195" mass="247167">MSSRGKKRHSCPSEIGSQVTSQPDEEPSTKKKLKYSALSKPHTLLALLPNGTSLSMSLDGSEHTTLASFIKEMKHADRHSEKDEGSSNVRKVDWGANVFIEDTLGSPILNIENLYAVLEKGHSTVIVQDGHPQSQHFDKDLWNVTPEPEMLGRLPQGYNLETALADQVDNALQAVWDNKDCRRLVSVDIHPGKITIFDTGLGMDASQENSIAKWGTVGASTHRNVHHLGVGGKPPFLKPYLGKYGAGGVAAALHLGGKVVVSSKTKLSKKVVSLVIEKQILVERHEHNRNKEESNARIWRTAGEFRDMTDEEKQKSPHGSFTCIEITSLKRHYFFEGGQQYWRVNHLRQLLKDIYALYIQSDQMGGSTKTLMPVEFEVNGINLIEELGGEITLLNQHSCNGEPFIVNLHLKKESDEVLEEHRRTSQTTYFEEANAQITCYYYPNLKGKEQLQTVLEKMDDLQRMYTFESMPRVGIRWLGRLLPETKWPSLPFMEVSTKKEKQGIRRQWAKRVRAFIDTDAGFHPTQSKTALEGDHPFTVALQHLGSSPDTLSMTSAFGVEVTTLHRNRVVSLPELIEEYFCWVKCMHDNFDEEVSFEDEPVYVINQENLEELLSVSKSVVVFHKHMKGATAGWNTDGPTPLRIRLQKGLTGTRSDLYATIEYFFYDGTEEEHGEVKMVCRPIAVLECDGSKLQERKGCCYFELNKSKWLPVVHLNSDKCQRLTDEEWKKKVMELENKQPGYIEILNEEESKYFNVEQALPNFGAKFQAGYFLPKSFLVAVRPRQGFGPTHKQGMIVAESLEMKFLLSFSLLPIGTKRSKEATVSRLSSDPGDIDEEVLAEHIVQGSFSRNGVKGIYLFNTKDLKLPEQLTSRGFYVFRFSLIGENYKNVRGACCSVQIIPSETTSRWSICSHLGNCDSLHPKEVLRPVFRLVHWIMILKGQLEEPLYLSKYDEFNNQQTFEGPLELKVALLTVMEKRLHIEAVFRRESICLTDDKLHAKLKNIALGKGKLHSISESYNAILRFYLPNDKTVDLNVKVLPGKLYEVLVKESYPRVSGSPLFYDESLRPGDIIEKLVLQGYDEFGNVVDDGQILKLKLDGLELLDKTFARQVDNLGCVHLEGILKVTSHFNTEGYIVILSEDGSELLQISFRVVTRILQFVNKVPKRFYVGRHLEGLEIEIVDQNGVVDTSVEGPMNTLALSWTNSITCPLRSGRCSLPTIELPKVPGLWKGEVSHSFNPELKLEFQVEVELAVAKKLAALSESEREQKVWEAHCGEPFKLPFIALDDLDQLAVIPKGIVKQLSLRVERQEVECEFGDVHLEQSKAQRGADGMFYEVQLTMSGQEGLYKILAECPNPFAESKPGLGPISWMVNLYPGFVVKLAPVISKGEWLPHELKEATGDPISSILVPRCSMFPVLDVYLLDSSQNICSYYEGSQLALEILNCVQWVPKFTNVSNGHGTFGAFQLDLAIGSYELKVTIHTLNGSEPPLCHEAQINLQVTHGNYPSALKLLTDETIVFNLEGNSRQFLPVMELLVESADGLPLKKDFRPILRFMDNAEYYGDLVEFSSLDTPGDGKCNKICCAEPFQEMSGQHSCVRKGSVFSFSHVHAPSRSDTYPMVFSLSDTEISSVSLTLTVKHGPPAKVDFFEEQHGHEIHMLKVKVVDAHGNQCIEVNGAKLRAELIPTNGFMVEQQDIGSCVLLSTTAATVENGEACFGDVHLGEGMEGIYCLRVFEEDNLLNLTAGSAQLIVIRGKTMLEPINRIKDRSEKLVQLIQIINKVRKEIQSEQEKKASLESSVTALQEELRKKVKKHDEVEKDQKAFLDDEILDRERHQENRSEEDVIADFRRLASGGNGVSLAFWEARLSRNFLSPSTGKPEADDIIGQVVMLARVEGDPLNRILSEYIGLSTLLLIVCKSQQGIQALEAYDSNGDVDETKGLYGFAHSRGYKISGRYQAICLSDIKPYRHPDGQDPVDLQHCQNLLRIPPPVTSSGRHLTGFLGYAVNLLHLKEEHLSISIKGRCVGLRETLFFSLFSTLQVYDSRKNMYLAKDSCKRFHGGAVSLDGSIIRSNLRQELGKHRNHVPVRFPLVPFEERIKLSLLPPTCHAFQRSKLKRELTGNVDTLHTQISCELADIEKINSNIADLSNNVQILEVQIQNIQNKVGELKAEVLNYKKAHDSVFLDKHDDDDRLRVLMM</sequence>
<name>A0ACC2CZT0_DIPCM</name>
<protein>
    <submittedName>
        <fullName evidence="1">Uncharacterized protein</fullName>
    </submittedName>
</protein>
<proteinExistence type="predicted"/>
<organism evidence="1 2">
    <name type="scientific">Diphasiastrum complanatum</name>
    <name type="common">Issler's clubmoss</name>
    <name type="synonym">Lycopodium complanatum</name>
    <dbReference type="NCBI Taxonomy" id="34168"/>
    <lineage>
        <taxon>Eukaryota</taxon>
        <taxon>Viridiplantae</taxon>
        <taxon>Streptophyta</taxon>
        <taxon>Embryophyta</taxon>
        <taxon>Tracheophyta</taxon>
        <taxon>Lycopodiopsida</taxon>
        <taxon>Lycopodiales</taxon>
        <taxon>Lycopodiaceae</taxon>
        <taxon>Lycopodioideae</taxon>
        <taxon>Diphasiastrum</taxon>
    </lineage>
</organism>
<gene>
    <name evidence="1" type="ORF">O6H91_08G087600</name>
</gene>
<dbReference type="Proteomes" id="UP001162992">
    <property type="component" value="Chromosome 8"/>
</dbReference>
<evidence type="ECO:0000313" key="2">
    <source>
        <dbReference type="Proteomes" id="UP001162992"/>
    </source>
</evidence>